<comment type="caution">
    <text evidence="5">The sequence shown here is derived from an EMBL/GenBank/DDBJ whole genome shotgun (WGS) entry which is preliminary data.</text>
</comment>
<dbReference type="InterPro" id="IPR029191">
    <property type="entry name" value="Uds1"/>
</dbReference>
<dbReference type="GO" id="GO:0016460">
    <property type="term" value="C:myosin II complex"/>
    <property type="evidence" value="ECO:0007669"/>
    <property type="project" value="TreeGrafter"/>
</dbReference>
<feature type="region of interest" description="Disordered" evidence="2">
    <location>
        <begin position="218"/>
        <end position="242"/>
    </location>
</feature>
<name>A0A9P3F687_ASPVI</name>
<proteinExistence type="predicted"/>
<dbReference type="OrthoDB" id="5569911at2759"/>
<feature type="domain" description="DUF7801" evidence="4">
    <location>
        <begin position="672"/>
        <end position="820"/>
    </location>
</feature>
<dbReference type="GO" id="GO:0005737">
    <property type="term" value="C:cytoplasm"/>
    <property type="evidence" value="ECO:0007669"/>
    <property type="project" value="TreeGrafter"/>
</dbReference>
<accession>A0A9P3F687</accession>
<dbReference type="GeneID" id="66935271"/>
<feature type="coiled-coil region" evidence="1">
    <location>
        <begin position="394"/>
        <end position="706"/>
    </location>
</feature>
<dbReference type="PANTHER" id="PTHR45615:SF40">
    <property type="entry name" value="MYOSIN HEAVY CHAIN, NON-MUSCLE"/>
    <property type="match status" value="1"/>
</dbReference>
<dbReference type="EMBL" id="BOPL01000005">
    <property type="protein sequence ID" value="GIK03220.1"/>
    <property type="molecule type" value="Genomic_DNA"/>
</dbReference>
<evidence type="ECO:0008006" key="7">
    <source>
        <dbReference type="Google" id="ProtNLM"/>
    </source>
</evidence>
<dbReference type="GO" id="GO:0000146">
    <property type="term" value="F:microfilament motor activity"/>
    <property type="evidence" value="ECO:0007669"/>
    <property type="project" value="TreeGrafter"/>
</dbReference>
<dbReference type="InterPro" id="IPR056703">
    <property type="entry name" value="DUF7801"/>
</dbReference>
<dbReference type="PANTHER" id="PTHR45615">
    <property type="entry name" value="MYOSIN HEAVY CHAIN, NON-MUSCLE"/>
    <property type="match status" value="1"/>
</dbReference>
<evidence type="ECO:0000256" key="2">
    <source>
        <dbReference type="SAM" id="MobiDB-lite"/>
    </source>
</evidence>
<evidence type="ECO:0000259" key="4">
    <source>
        <dbReference type="Pfam" id="PF25078"/>
    </source>
</evidence>
<dbReference type="GO" id="GO:0032982">
    <property type="term" value="C:myosin filament"/>
    <property type="evidence" value="ECO:0007669"/>
    <property type="project" value="TreeGrafter"/>
</dbReference>
<dbReference type="Proteomes" id="UP000710440">
    <property type="component" value="Unassembled WGS sequence"/>
</dbReference>
<organism evidence="5 6">
    <name type="scientific">Aspergillus viridinutans</name>
    <dbReference type="NCBI Taxonomy" id="75553"/>
    <lineage>
        <taxon>Eukaryota</taxon>
        <taxon>Fungi</taxon>
        <taxon>Dikarya</taxon>
        <taxon>Ascomycota</taxon>
        <taxon>Pezizomycotina</taxon>
        <taxon>Eurotiomycetes</taxon>
        <taxon>Eurotiomycetidae</taxon>
        <taxon>Eurotiales</taxon>
        <taxon>Aspergillaceae</taxon>
        <taxon>Aspergillus</taxon>
        <taxon>Aspergillus subgen. Fumigati</taxon>
    </lineage>
</organism>
<evidence type="ECO:0000259" key="3">
    <source>
        <dbReference type="Pfam" id="PF15456"/>
    </source>
</evidence>
<keyword evidence="6" id="KW-1185">Reference proteome</keyword>
<feature type="region of interest" description="Disordered" evidence="2">
    <location>
        <begin position="875"/>
        <end position="895"/>
    </location>
</feature>
<dbReference type="Pfam" id="PF25078">
    <property type="entry name" value="DUF7801"/>
    <property type="match status" value="1"/>
</dbReference>
<feature type="compositionally biased region" description="Polar residues" evidence="2">
    <location>
        <begin position="226"/>
        <end position="235"/>
    </location>
</feature>
<dbReference type="AlphaFoldDB" id="A0A9P3F687"/>
<evidence type="ECO:0000313" key="5">
    <source>
        <dbReference type="EMBL" id="GIK03220.1"/>
    </source>
</evidence>
<protein>
    <recommendedName>
        <fullName evidence="7">Up-regulated during septation protein 1 domain-containing protein</fullName>
    </recommendedName>
</protein>
<feature type="coiled-coil region" evidence="1">
    <location>
        <begin position="731"/>
        <end position="817"/>
    </location>
</feature>
<feature type="region of interest" description="Disordered" evidence="2">
    <location>
        <begin position="139"/>
        <end position="158"/>
    </location>
</feature>
<gene>
    <name evidence="5" type="ORF">Aspvir_007289</name>
</gene>
<feature type="domain" description="Up-regulated during septation protein 1" evidence="3">
    <location>
        <begin position="74"/>
        <end position="210"/>
    </location>
</feature>
<sequence>MNDHDRFSQSSYGDPRYLSSASFEAPPAPPAKVLMDGYRETFEPQYAEKLRYNPLNPTQPRSPALLNANDPVAMYLLTETAMGDSMNYEIMSLEEVEALKKDYSFLSSRLNAANRKLALEMKLRDAALSLSRLNNSTNHTTSEEYDAGISPKSHLSPRNGFGATDKADEELAASTRKCEDLAHEVWKLERKAQHVRQRLLEHTAGVLQMTHKGLKKNLRNVPHTPESLSSHNTRGSIDDFDDRSLYKTSDNLDGPAGSGGQEMIGLEVIADTERKLEALSENLRDMVLRLQPESDYDAIPRTSGDATSINPTATVEALLAYIERGLNIIAAKSAETPRALELDHGTENHLMEINARLHHIVGQSGLSRSQALSPPPASSGNGLQAHFDYLNLSIDDLHSQIEKLLEQKSILTTQIQQQRELNSKSDAERDAHIADLVEQIAHLRKDLELSEQESQSAKDELDLAIKQLEALRQELNDLQQHKSVAEGHASALASEKEARAHVEAELSRLQTVMQELKQGRDAQTEAHEARVRVEHEVARLESHLEQLRSESASQTEELAAARLKADSEVTRLQSVVDQLRQEANARAEEADEARDRAEQQVLQLEETMQQVRNDADARIKEALDSRVLAEDSATRLQAELSEMASEVSRLQDAMEKLRTDMESRLREAAEGRTNAEQSASRLQAELTEMEGEVVRVQTELTMAKAELDGAYGSRAQRAAEVAANPAIQKELDALNTRNLELAEELAALKAGKPGSSDLQQRVQMLERELRETIDDYEVMTKASIEFEKERERYESMIDGLRDRCEQLETQLNEERINWMGVNNAVGRDGTYETTSTMVLKNEFKKMMRDTRIENMKILKAEQEERRRLETQIRNLKKEQAASTGKSNLSHSVTAL</sequence>
<dbReference type="GO" id="GO:0051015">
    <property type="term" value="F:actin filament binding"/>
    <property type="evidence" value="ECO:0007669"/>
    <property type="project" value="TreeGrafter"/>
</dbReference>
<keyword evidence="1" id="KW-0175">Coiled coil</keyword>
<reference evidence="5 6" key="1">
    <citation type="submission" date="2021-02" db="EMBL/GenBank/DDBJ databases">
        <title>Pan-genome distribution and transcriptional activeness of fungal secondary metabolism genes in Aspergillus section Fumigati.</title>
        <authorList>
            <person name="Takahashi H."/>
            <person name="Umemura M."/>
            <person name="Ninomiya A."/>
            <person name="Kusuya Y."/>
            <person name="Urayama S."/>
            <person name="Shimizu M."/>
            <person name="Watanabe A."/>
            <person name="Kamei K."/>
            <person name="Yaguchi T."/>
            <person name="Hagiwara D."/>
        </authorList>
    </citation>
    <scope>NUCLEOTIDE SEQUENCE [LARGE SCALE GENOMIC DNA]</scope>
    <source>
        <strain evidence="5 6">IFM 47045</strain>
    </source>
</reference>
<evidence type="ECO:0000313" key="6">
    <source>
        <dbReference type="Proteomes" id="UP000710440"/>
    </source>
</evidence>
<dbReference type="Pfam" id="PF15456">
    <property type="entry name" value="Uds1"/>
    <property type="match status" value="1"/>
</dbReference>
<evidence type="ECO:0000256" key="1">
    <source>
        <dbReference type="SAM" id="Coils"/>
    </source>
</evidence>
<feature type="compositionally biased region" description="Polar residues" evidence="2">
    <location>
        <begin position="880"/>
        <end position="895"/>
    </location>
</feature>
<feature type="region of interest" description="Disordered" evidence="2">
    <location>
        <begin position="1"/>
        <end position="24"/>
    </location>
</feature>
<dbReference type="RefSeq" id="XP_043126406.1">
    <property type="nucleotide sequence ID" value="XM_043270471.1"/>
</dbReference>